<dbReference type="EMBL" id="KN838592">
    <property type="protein sequence ID" value="KIK02503.1"/>
    <property type="molecule type" value="Genomic_DNA"/>
</dbReference>
<dbReference type="PROSITE" id="PS51257">
    <property type="entry name" value="PROKAR_LIPOPROTEIN"/>
    <property type="match status" value="1"/>
</dbReference>
<sequence length="68" mass="7988">MDPFYRKVLHKFGNWCHGASSSCFGFYSWPLLQRSPGWFKGYVIGSLEWPVQIRLHTPKSKALSFVYF</sequence>
<organism evidence="1 2">
    <name type="scientific">Laccaria amethystina LaAM-08-1</name>
    <dbReference type="NCBI Taxonomy" id="1095629"/>
    <lineage>
        <taxon>Eukaryota</taxon>
        <taxon>Fungi</taxon>
        <taxon>Dikarya</taxon>
        <taxon>Basidiomycota</taxon>
        <taxon>Agaricomycotina</taxon>
        <taxon>Agaricomycetes</taxon>
        <taxon>Agaricomycetidae</taxon>
        <taxon>Agaricales</taxon>
        <taxon>Agaricineae</taxon>
        <taxon>Hydnangiaceae</taxon>
        <taxon>Laccaria</taxon>
    </lineage>
</organism>
<name>A0A0C9Y336_9AGAR</name>
<reference evidence="1 2" key="1">
    <citation type="submission" date="2014-04" db="EMBL/GenBank/DDBJ databases">
        <authorList>
            <consortium name="DOE Joint Genome Institute"/>
            <person name="Kuo A."/>
            <person name="Kohler A."/>
            <person name="Nagy L.G."/>
            <person name="Floudas D."/>
            <person name="Copeland A."/>
            <person name="Barry K.W."/>
            <person name="Cichocki N."/>
            <person name="Veneault-Fourrey C."/>
            <person name="LaButti K."/>
            <person name="Lindquist E.A."/>
            <person name="Lipzen A."/>
            <person name="Lundell T."/>
            <person name="Morin E."/>
            <person name="Murat C."/>
            <person name="Sun H."/>
            <person name="Tunlid A."/>
            <person name="Henrissat B."/>
            <person name="Grigoriev I.V."/>
            <person name="Hibbett D.S."/>
            <person name="Martin F."/>
            <person name="Nordberg H.P."/>
            <person name="Cantor M.N."/>
            <person name="Hua S.X."/>
        </authorList>
    </citation>
    <scope>NUCLEOTIDE SEQUENCE [LARGE SCALE GENOMIC DNA]</scope>
    <source>
        <strain evidence="1 2">LaAM-08-1</strain>
    </source>
</reference>
<reference evidence="2" key="2">
    <citation type="submission" date="2015-01" db="EMBL/GenBank/DDBJ databases">
        <title>Evolutionary Origins and Diversification of the Mycorrhizal Mutualists.</title>
        <authorList>
            <consortium name="DOE Joint Genome Institute"/>
            <consortium name="Mycorrhizal Genomics Consortium"/>
            <person name="Kohler A."/>
            <person name="Kuo A."/>
            <person name="Nagy L.G."/>
            <person name="Floudas D."/>
            <person name="Copeland A."/>
            <person name="Barry K.W."/>
            <person name="Cichocki N."/>
            <person name="Veneault-Fourrey C."/>
            <person name="LaButti K."/>
            <person name="Lindquist E.A."/>
            <person name="Lipzen A."/>
            <person name="Lundell T."/>
            <person name="Morin E."/>
            <person name="Murat C."/>
            <person name="Riley R."/>
            <person name="Ohm R."/>
            <person name="Sun H."/>
            <person name="Tunlid A."/>
            <person name="Henrissat B."/>
            <person name="Grigoriev I.V."/>
            <person name="Hibbett D.S."/>
            <person name="Martin F."/>
        </authorList>
    </citation>
    <scope>NUCLEOTIDE SEQUENCE [LARGE SCALE GENOMIC DNA]</scope>
    <source>
        <strain evidence="2">LaAM-08-1</strain>
    </source>
</reference>
<keyword evidence="2" id="KW-1185">Reference proteome</keyword>
<dbReference type="Proteomes" id="UP000054477">
    <property type="component" value="Unassembled WGS sequence"/>
</dbReference>
<protein>
    <submittedName>
        <fullName evidence="1">Uncharacterized protein</fullName>
    </submittedName>
</protein>
<dbReference type="HOGENOM" id="CLU_2794347_0_0_1"/>
<proteinExistence type="predicted"/>
<evidence type="ECO:0000313" key="1">
    <source>
        <dbReference type="EMBL" id="KIK02503.1"/>
    </source>
</evidence>
<accession>A0A0C9Y336</accession>
<dbReference type="AlphaFoldDB" id="A0A0C9Y336"/>
<evidence type="ECO:0000313" key="2">
    <source>
        <dbReference type="Proteomes" id="UP000054477"/>
    </source>
</evidence>
<gene>
    <name evidence="1" type="ORF">K443DRAFT_677582</name>
</gene>